<keyword evidence="2" id="KW-0808">Transferase</keyword>
<dbReference type="AlphaFoldDB" id="A0A1V6C478"/>
<sequence length="238" mass="27019">MKDQPFLSIVIPARNEQELIASTIENILPYTGINLVEIIVVDDHSTDDTSLIVKKLCSIHKEVKLVYNQKPAGFANALKTGFENASGEFVLPVMADGCDDPETIPLMIEKAKSGYDLICGCRYMKGAGKIGGPKLQGFFSRFVCLSLYYLARFPTRDISNAFKAYRRSILQDIRLKENGFAISMEAAMKFCLYGYRICDVPTFWVGRKKGKSKFRITRTFPYMKLYIYVLIKSWTKIL</sequence>
<dbReference type="GO" id="GO:0047267">
    <property type="term" value="F:undecaprenyl-phosphate mannosyltransferase activity"/>
    <property type="evidence" value="ECO:0007669"/>
    <property type="project" value="UniProtKB-EC"/>
</dbReference>
<evidence type="ECO:0000259" key="1">
    <source>
        <dbReference type="Pfam" id="PF00535"/>
    </source>
</evidence>
<protein>
    <submittedName>
        <fullName evidence="2">Undecaprenyl-phosphate mannosyltransferase</fullName>
        <ecNumber evidence="2">2.4.1.54</ecNumber>
    </submittedName>
</protein>
<comment type="caution">
    <text evidence="2">The sequence shown here is derived from an EMBL/GenBank/DDBJ whole genome shotgun (WGS) entry which is preliminary data.</text>
</comment>
<dbReference type="PANTHER" id="PTHR48090">
    <property type="entry name" value="UNDECAPRENYL-PHOSPHATE 4-DEOXY-4-FORMAMIDO-L-ARABINOSE TRANSFERASE-RELATED"/>
    <property type="match status" value="1"/>
</dbReference>
<feature type="domain" description="Glycosyltransferase 2-like" evidence="1">
    <location>
        <begin position="8"/>
        <end position="173"/>
    </location>
</feature>
<gene>
    <name evidence="2" type="ORF">BWX89_01653</name>
</gene>
<accession>A0A1V6C478</accession>
<keyword evidence="2" id="KW-0328">Glycosyltransferase</keyword>
<reference evidence="2" key="1">
    <citation type="submission" date="2017-02" db="EMBL/GenBank/DDBJ databases">
        <title>Delving into the versatile metabolic prowess of the omnipresent phylum Bacteroidetes.</title>
        <authorList>
            <person name="Nobu M.K."/>
            <person name="Mei R."/>
            <person name="Narihiro T."/>
            <person name="Kuroda K."/>
            <person name="Liu W.-T."/>
        </authorList>
    </citation>
    <scope>NUCLEOTIDE SEQUENCE</scope>
    <source>
        <strain evidence="2">ADurb.Bin131</strain>
    </source>
</reference>
<evidence type="ECO:0000313" key="2">
    <source>
        <dbReference type="EMBL" id="OQB71732.1"/>
    </source>
</evidence>
<dbReference type="EMBL" id="MWDQ01000150">
    <property type="protein sequence ID" value="OQB71732.1"/>
    <property type="molecule type" value="Genomic_DNA"/>
</dbReference>
<dbReference type="InterPro" id="IPR029044">
    <property type="entry name" value="Nucleotide-diphossugar_trans"/>
</dbReference>
<dbReference type="SUPFAM" id="SSF53448">
    <property type="entry name" value="Nucleotide-diphospho-sugar transferases"/>
    <property type="match status" value="1"/>
</dbReference>
<organism evidence="2">
    <name type="scientific">candidate division TA06 bacterium ADurb.Bin131</name>
    <dbReference type="NCBI Taxonomy" id="1852827"/>
    <lineage>
        <taxon>Bacteria</taxon>
        <taxon>Bacteria division TA06</taxon>
    </lineage>
</organism>
<dbReference type="PANTHER" id="PTHR48090:SF7">
    <property type="entry name" value="RFBJ PROTEIN"/>
    <property type="match status" value="1"/>
</dbReference>
<dbReference type="Gene3D" id="3.90.550.10">
    <property type="entry name" value="Spore Coat Polysaccharide Biosynthesis Protein SpsA, Chain A"/>
    <property type="match status" value="1"/>
</dbReference>
<dbReference type="InterPro" id="IPR050256">
    <property type="entry name" value="Glycosyltransferase_2"/>
</dbReference>
<dbReference type="Proteomes" id="UP000485562">
    <property type="component" value="Unassembled WGS sequence"/>
</dbReference>
<dbReference type="InterPro" id="IPR001173">
    <property type="entry name" value="Glyco_trans_2-like"/>
</dbReference>
<dbReference type="EC" id="2.4.1.54" evidence="2"/>
<name>A0A1V6C478_UNCT6</name>
<dbReference type="CDD" id="cd04179">
    <property type="entry name" value="DPM_DPG-synthase_like"/>
    <property type="match status" value="1"/>
</dbReference>
<proteinExistence type="predicted"/>
<dbReference type="Pfam" id="PF00535">
    <property type="entry name" value="Glycos_transf_2"/>
    <property type="match status" value="1"/>
</dbReference>